<evidence type="ECO:0000256" key="2">
    <source>
        <dbReference type="SAM" id="MobiDB-lite"/>
    </source>
</evidence>
<protein>
    <recommendedName>
        <fullName evidence="5">ATPase</fullName>
    </recommendedName>
</protein>
<accession>A0A512T301</accession>
<gene>
    <name evidence="3" type="ORF">KLO01_26620</name>
</gene>
<keyword evidence="4" id="KW-1185">Reference proteome</keyword>
<feature type="compositionally biased region" description="Low complexity" evidence="2">
    <location>
        <begin position="85"/>
        <end position="117"/>
    </location>
</feature>
<evidence type="ECO:0008006" key="5">
    <source>
        <dbReference type="Google" id="ProtNLM"/>
    </source>
</evidence>
<evidence type="ECO:0000313" key="3">
    <source>
        <dbReference type="EMBL" id="GEQ14615.1"/>
    </source>
</evidence>
<comment type="caution">
    <text evidence="3">The sequence shown here is derived from an EMBL/GenBank/DDBJ whole genome shotgun (WGS) entry which is preliminary data.</text>
</comment>
<dbReference type="AlphaFoldDB" id="A0A512T301"/>
<name>A0A512T301_9MICO</name>
<dbReference type="Pfam" id="PF03993">
    <property type="entry name" value="DUF349"/>
    <property type="match status" value="3"/>
</dbReference>
<dbReference type="InterPro" id="IPR007139">
    <property type="entry name" value="DUF349"/>
</dbReference>
<feature type="compositionally biased region" description="Low complexity" evidence="2">
    <location>
        <begin position="16"/>
        <end position="77"/>
    </location>
</feature>
<dbReference type="RefSeq" id="WP_147065871.1">
    <property type="nucleotide sequence ID" value="NZ_BAABDN010000002.1"/>
</dbReference>
<evidence type="ECO:0000313" key="4">
    <source>
        <dbReference type="Proteomes" id="UP000321793"/>
    </source>
</evidence>
<feature type="compositionally biased region" description="Pro residues" evidence="2">
    <location>
        <begin position="118"/>
        <end position="133"/>
    </location>
</feature>
<dbReference type="EMBL" id="BKBA01000009">
    <property type="protein sequence ID" value="GEQ14615.1"/>
    <property type="molecule type" value="Genomic_DNA"/>
</dbReference>
<organism evidence="3 4">
    <name type="scientific">Knoellia locipacati</name>
    <dbReference type="NCBI Taxonomy" id="882824"/>
    <lineage>
        <taxon>Bacteria</taxon>
        <taxon>Bacillati</taxon>
        <taxon>Actinomycetota</taxon>
        <taxon>Actinomycetes</taxon>
        <taxon>Micrococcales</taxon>
        <taxon>Intrasporangiaceae</taxon>
        <taxon>Knoellia</taxon>
    </lineage>
</organism>
<proteinExistence type="predicted"/>
<sequence length="574" mass="61390">MSDETTSNTTADAPVEEPAQASAHAAAPEPEMPVTDEAPAVTEEPAAAVEETAAPVEEAAAPADEAAAPAETASTEPAADEPAADEPAAAEPVVESEPAATVPAPAVDPEPATSLPTPATPAPAPSAPKPAAPSPAALASRMAARPAPSVTPVVHAHSESARFGRVDDEGHVFVTVGDEEREVGSYPGATPDEALQYFARKYDEIAASAELLEQRLANPDVSAKEVGEGLNTLKEHIAEAHVVGDLAALDTRVAGIEAALVTKRETEQAARAEARAAAAAEREAIVAEAEAISGQDPEQTQWKQSGERMRALLDQWKQHQRGGAKLDKPTENALWQRFSHARNHFDKGRRSYFAQLDSSRAEARGTKESLVAEAEALSSSKDWGPTARAFKNLMDQWRQAGRASRSEDDALWERFKAAQDAFFNAKDEVSAAEDEEFRANLAVKEELLKEAEQILPITDLEQAKSQLRVIQDKWDAAGKVPRADIDRTEKAIRRIETAVREQEDKKWKSSNPEVAARANSMVTQLRSSIESIEADLAKATAAGNDKKVKELTAKLESQQAWLRSAEAAGDEFGS</sequence>
<dbReference type="OrthoDB" id="5422202at2"/>
<keyword evidence="1" id="KW-0175">Coiled coil</keyword>
<feature type="coiled-coil region" evidence="1">
    <location>
        <begin position="485"/>
        <end position="542"/>
    </location>
</feature>
<dbReference type="Proteomes" id="UP000321793">
    <property type="component" value="Unassembled WGS sequence"/>
</dbReference>
<feature type="region of interest" description="Disordered" evidence="2">
    <location>
        <begin position="1"/>
        <end position="162"/>
    </location>
</feature>
<evidence type="ECO:0000256" key="1">
    <source>
        <dbReference type="SAM" id="Coils"/>
    </source>
</evidence>
<reference evidence="3 4" key="1">
    <citation type="submission" date="2019-07" db="EMBL/GenBank/DDBJ databases">
        <title>Whole genome shotgun sequence of Knoellia locipacati NBRC 109775.</title>
        <authorList>
            <person name="Hosoyama A."/>
            <person name="Uohara A."/>
            <person name="Ohji S."/>
            <person name="Ichikawa N."/>
        </authorList>
    </citation>
    <scope>NUCLEOTIDE SEQUENCE [LARGE SCALE GENOMIC DNA]</scope>
    <source>
        <strain evidence="3 4">NBRC 109775</strain>
    </source>
</reference>
<feature type="compositionally biased region" description="Polar residues" evidence="2">
    <location>
        <begin position="1"/>
        <end position="11"/>
    </location>
</feature>
<feature type="compositionally biased region" description="Low complexity" evidence="2">
    <location>
        <begin position="134"/>
        <end position="148"/>
    </location>
</feature>